<keyword evidence="1" id="KW-0812">Transmembrane</keyword>
<dbReference type="RefSeq" id="WP_002419536.1">
    <property type="nucleotide sequence ID" value="NZ_CABHGG010000001.1"/>
</dbReference>
<reference evidence="2" key="1">
    <citation type="journal article" date="2023" name="Pathogens">
        <title>Prevalence of Enterococcus spp. and the Whole-Genome Characteristics of Enterococcus faecium and Enterococcus faecalis Strains Isolated from Free-Living Birds in Poland.</title>
        <authorList>
            <person name="Kwit R."/>
            <person name="Zajac M."/>
            <person name="Smialowska-Weglinska A."/>
            <person name="Skarzynska M."/>
            <person name="Bomba A."/>
            <person name="Lalak A."/>
            <person name="Skrzypiec E."/>
            <person name="Wojdat D."/>
            <person name="Koza W."/>
            <person name="Mikos-Wojewoda E."/>
            <person name="Pasim P."/>
            <person name="Skora M."/>
            <person name="Polak M."/>
            <person name="Wiacek J."/>
            <person name="Wasyl D."/>
        </authorList>
    </citation>
    <scope>NUCLEOTIDE SEQUENCE</scope>
    <source>
        <strain evidence="2">691B_2</strain>
    </source>
</reference>
<feature type="transmembrane region" description="Helical" evidence="1">
    <location>
        <begin position="137"/>
        <end position="155"/>
    </location>
</feature>
<feature type="transmembrane region" description="Helical" evidence="1">
    <location>
        <begin position="407"/>
        <end position="425"/>
    </location>
</feature>
<accession>A0AAW7KER6</accession>
<keyword evidence="1" id="KW-1133">Transmembrane helix</keyword>
<feature type="transmembrane region" description="Helical" evidence="1">
    <location>
        <begin position="287"/>
        <end position="306"/>
    </location>
</feature>
<proteinExistence type="predicted"/>
<feature type="transmembrane region" description="Helical" evidence="1">
    <location>
        <begin position="343"/>
        <end position="368"/>
    </location>
</feature>
<reference evidence="2" key="2">
    <citation type="submission" date="2023-03" db="EMBL/GenBank/DDBJ databases">
        <authorList>
            <person name="Zajac M."/>
            <person name="Kwit R."/>
            <person name="Wasyl D."/>
        </authorList>
    </citation>
    <scope>NUCLEOTIDE SEQUENCE</scope>
    <source>
        <strain evidence="2">691B_2</strain>
    </source>
</reference>
<feature type="transmembrane region" description="Helical" evidence="1">
    <location>
        <begin position="437"/>
        <end position="454"/>
    </location>
</feature>
<dbReference type="InterPro" id="IPR045691">
    <property type="entry name" value="DUF6056"/>
</dbReference>
<feature type="transmembrane region" description="Helical" evidence="1">
    <location>
        <begin position="375"/>
        <end position="395"/>
    </location>
</feature>
<comment type="caution">
    <text evidence="2">The sequence shown here is derived from an EMBL/GenBank/DDBJ whole genome shotgun (WGS) entry which is preliminary data.</text>
</comment>
<dbReference type="EMBL" id="JAREWH010000052">
    <property type="protein sequence ID" value="MDN3193900.1"/>
    <property type="molecule type" value="Genomic_DNA"/>
</dbReference>
<gene>
    <name evidence="2" type="ORF">P0E79_15645</name>
</gene>
<evidence type="ECO:0000256" key="1">
    <source>
        <dbReference type="SAM" id="Phobius"/>
    </source>
</evidence>
<sequence>MNKRARKTTNNKELILLLIGVWSAFFFFNMYMPTVRADDLVYVNRLDKLGYFGASIEHYKTWSSRVIIELFLMFFSKHFMLWKLLNSTIMTGNIVLLCKYVFKNLYFKNLLLVFSIYCLIPLTIMGETGWIATTLNYHWPVAFGLLAFYPFFQLLSGKEIDKRIYWVSIPLLIFSANQEQVNVCFFVLTSLVSLYLLFRRKYDYKLSALSVISLVELIFSLTAPGNTLRAANEINKWFPEYKNFNFLNKLDLGISSFGKPFFLDTNILFLVLFFIIFLLSYKKCQNYYVRILTSLPFFLNLVIFFGNTMKQNFTYVNGNKRSMIWASSNLDNHFTKLGTKLSIFYPGTWIVTFIILGLLLCLIIGIYLSFDDKKTAIFLAILMIMGFCSRVIMGFSPTVWASGMRTYYILFIVVAIIVLTAIKEIMKNISPQKKDLLSFNLTMLGISTFILTVINR</sequence>
<organism evidence="2 3">
    <name type="scientific">Enterococcus faecalis</name>
    <name type="common">Streptococcus faecalis</name>
    <dbReference type="NCBI Taxonomy" id="1351"/>
    <lineage>
        <taxon>Bacteria</taxon>
        <taxon>Bacillati</taxon>
        <taxon>Bacillota</taxon>
        <taxon>Bacilli</taxon>
        <taxon>Lactobacillales</taxon>
        <taxon>Enterococcaceae</taxon>
        <taxon>Enterococcus</taxon>
    </lineage>
</organism>
<dbReference type="Pfam" id="PF19528">
    <property type="entry name" value="DUF6056"/>
    <property type="match status" value="1"/>
</dbReference>
<dbReference type="AlphaFoldDB" id="A0AAW7KER6"/>
<protein>
    <submittedName>
        <fullName evidence="2">DUF6056 family protein</fullName>
    </submittedName>
</protein>
<evidence type="ECO:0000313" key="2">
    <source>
        <dbReference type="EMBL" id="MDN3193900.1"/>
    </source>
</evidence>
<dbReference type="Proteomes" id="UP001173174">
    <property type="component" value="Unassembled WGS sequence"/>
</dbReference>
<feature type="transmembrane region" description="Helical" evidence="1">
    <location>
        <begin position="110"/>
        <end position="131"/>
    </location>
</feature>
<feature type="transmembrane region" description="Helical" evidence="1">
    <location>
        <begin position="79"/>
        <end position="98"/>
    </location>
</feature>
<evidence type="ECO:0000313" key="3">
    <source>
        <dbReference type="Proteomes" id="UP001173174"/>
    </source>
</evidence>
<keyword evidence="1" id="KW-0472">Membrane</keyword>
<feature type="transmembrane region" description="Helical" evidence="1">
    <location>
        <begin position="261"/>
        <end position="280"/>
    </location>
</feature>
<name>A0AAW7KER6_ENTFL</name>
<feature type="transmembrane region" description="Helical" evidence="1">
    <location>
        <begin position="181"/>
        <end position="198"/>
    </location>
</feature>